<dbReference type="RefSeq" id="WP_283400679.1">
    <property type="nucleotide sequence ID" value="NZ_FXUB01000003.1"/>
</dbReference>
<evidence type="ECO:0000256" key="3">
    <source>
        <dbReference type="ARBA" id="ARBA00022692"/>
    </source>
</evidence>
<evidence type="ECO:0000313" key="8">
    <source>
        <dbReference type="Proteomes" id="UP001157911"/>
    </source>
</evidence>
<comment type="subcellular location">
    <subcellularLocation>
        <location evidence="1">Cell membrane</location>
        <topology evidence="1">Multi-pass membrane protein</topology>
    </subcellularLocation>
</comment>
<feature type="transmembrane region" description="Helical" evidence="6">
    <location>
        <begin position="257"/>
        <end position="275"/>
    </location>
</feature>
<dbReference type="PANTHER" id="PTHR30250">
    <property type="entry name" value="PST FAMILY PREDICTED COLANIC ACID TRANSPORTER"/>
    <property type="match status" value="1"/>
</dbReference>
<dbReference type="PANTHER" id="PTHR30250:SF28">
    <property type="entry name" value="POLYSACCHARIDE BIOSYNTHESIS PROTEIN"/>
    <property type="match status" value="1"/>
</dbReference>
<sequence length="377" mass="43496">MVLARIYGVGDFGNFALFSSYTAVLSILFSLKYDSAIISMKLDEREIVAKSYIILYGLLTLILLPGIFFVRNILYHAVLAAILISVFKVAFNFFLSTKNFAILVVSKISNSLLFLVLSIFISRFASDKNFGMINSYTISYTIVLLFLILMFKNKAVGFSTEEIIRVFKILKRYKNFPVYYLPQQILNELSNQMPTFFISFFFGSYYTGIFMMTVKLLSALPSMVASSISQIFYQQFAELYHKNKQPCMFFYKVYRKLMIIAPLLILFILFIIFLIEDHFLPKSWNGILYYSILMAPMVAIRFIGSIISSVVLVLGYQKKSFYLEVFHIATRFISLVISGVIYNFSLLLIMLTLSSLLITGYRLQWYKEIVNESKKGE</sequence>
<evidence type="ECO:0000256" key="4">
    <source>
        <dbReference type="ARBA" id="ARBA00022989"/>
    </source>
</evidence>
<feature type="transmembrane region" description="Helical" evidence="6">
    <location>
        <begin position="100"/>
        <end position="121"/>
    </location>
</feature>
<evidence type="ECO:0000256" key="2">
    <source>
        <dbReference type="ARBA" id="ARBA00022475"/>
    </source>
</evidence>
<dbReference type="Proteomes" id="UP001157911">
    <property type="component" value="Unassembled WGS sequence"/>
</dbReference>
<feature type="transmembrane region" description="Helical" evidence="6">
    <location>
        <begin position="196"/>
        <end position="217"/>
    </location>
</feature>
<reference evidence="7 8" key="1">
    <citation type="submission" date="2017-05" db="EMBL/GenBank/DDBJ databases">
        <authorList>
            <person name="Varghese N."/>
            <person name="Submissions S."/>
        </authorList>
    </citation>
    <scope>NUCLEOTIDE SEQUENCE [LARGE SCALE GENOMIC DNA]</scope>
    <source>
        <strain evidence="7 8">DSM 15522</strain>
    </source>
</reference>
<dbReference type="EMBL" id="FXUB01000003">
    <property type="protein sequence ID" value="SMP13990.1"/>
    <property type="molecule type" value="Genomic_DNA"/>
</dbReference>
<dbReference type="InterPro" id="IPR050833">
    <property type="entry name" value="Poly_Biosynth_Transport"/>
</dbReference>
<evidence type="ECO:0000256" key="6">
    <source>
        <dbReference type="SAM" id="Phobius"/>
    </source>
</evidence>
<name>A0ABY1NPL2_9BACT</name>
<feature type="transmembrane region" description="Helical" evidence="6">
    <location>
        <begin position="12"/>
        <end position="31"/>
    </location>
</feature>
<evidence type="ECO:0000256" key="1">
    <source>
        <dbReference type="ARBA" id="ARBA00004651"/>
    </source>
</evidence>
<feature type="transmembrane region" description="Helical" evidence="6">
    <location>
        <begin position="287"/>
        <end position="314"/>
    </location>
</feature>
<evidence type="ECO:0000313" key="7">
    <source>
        <dbReference type="EMBL" id="SMP13990.1"/>
    </source>
</evidence>
<proteinExistence type="predicted"/>
<feature type="transmembrane region" description="Helical" evidence="6">
    <location>
        <begin position="133"/>
        <end position="151"/>
    </location>
</feature>
<comment type="caution">
    <text evidence="7">The sequence shown here is derived from an EMBL/GenBank/DDBJ whole genome shotgun (WGS) entry which is preliminary data.</text>
</comment>
<keyword evidence="2" id="KW-1003">Cell membrane</keyword>
<organism evidence="7 8">
    <name type="scientific">Desulfurobacterium pacificum</name>
    <dbReference type="NCBI Taxonomy" id="240166"/>
    <lineage>
        <taxon>Bacteria</taxon>
        <taxon>Pseudomonadati</taxon>
        <taxon>Aquificota</taxon>
        <taxon>Aquificia</taxon>
        <taxon>Desulfurobacteriales</taxon>
        <taxon>Desulfurobacteriaceae</taxon>
        <taxon>Desulfurobacterium</taxon>
    </lineage>
</organism>
<keyword evidence="5 6" id="KW-0472">Membrane</keyword>
<keyword evidence="8" id="KW-1185">Reference proteome</keyword>
<feature type="transmembrane region" description="Helical" evidence="6">
    <location>
        <begin position="77"/>
        <end position="94"/>
    </location>
</feature>
<accession>A0ABY1NPL2</accession>
<gene>
    <name evidence="7" type="ORF">SAMN06265339_1220</name>
</gene>
<feature type="transmembrane region" description="Helical" evidence="6">
    <location>
        <begin position="51"/>
        <end position="70"/>
    </location>
</feature>
<evidence type="ECO:0000256" key="5">
    <source>
        <dbReference type="ARBA" id="ARBA00023136"/>
    </source>
</evidence>
<keyword evidence="4 6" id="KW-1133">Transmembrane helix</keyword>
<protein>
    <submittedName>
        <fullName evidence="7">Polysaccharide biosynthesis protein</fullName>
    </submittedName>
</protein>
<keyword evidence="3 6" id="KW-0812">Transmembrane</keyword>